<evidence type="ECO:0000256" key="3">
    <source>
        <dbReference type="ARBA" id="ARBA00023125"/>
    </source>
</evidence>
<protein>
    <submittedName>
        <fullName evidence="7">HTH-type transcriptional regulator TtgR</fullName>
    </submittedName>
</protein>
<sequence>MDEETRAEILEATNRALCEHGYAGLTVQRIADESSMTSAAIHYHFDTKEELLNAFLDDLIERFESKLPCGAADPRTRLDGVLDAVFSPKDPDSDGFPVAIMELKAQAPYHELFRERFLDFDGVMRGVVADIVRDGVAAGHFDEADPEEIARLITTMSNGAHARAVALDEHPAETRRVVEDALELHLGWTPGEEVDG</sequence>
<keyword evidence="1" id="KW-0678">Repressor</keyword>
<dbReference type="Gene3D" id="1.10.357.10">
    <property type="entry name" value="Tetracycline Repressor, domain 2"/>
    <property type="match status" value="1"/>
</dbReference>
<dbReference type="GO" id="GO:0003700">
    <property type="term" value="F:DNA-binding transcription factor activity"/>
    <property type="evidence" value="ECO:0007669"/>
    <property type="project" value="TreeGrafter"/>
</dbReference>
<dbReference type="GO" id="GO:0000976">
    <property type="term" value="F:transcription cis-regulatory region binding"/>
    <property type="evidence" value="ECO:0007669"/>
    <property type="project" value="TreeGrafter"/>
</dbReference>
<dbReference type="PRINTS" id="PR00455">
    <property type="entry name" value="HTHTETR"/>
</dbReference>
<keyword evidence="4" id="KW-0804">Transcription</keyword>
<organism evidence="7 8">
    <name type="scientific">Haloferax massiliensis</name>
    <dbReference type="NCBI Taxonomy" id="1476858"/>
    <lineage>
        <taxon>Archaea</taxon>
        <taxon>Methanobacteriati</taxon>
        <taxon>Methanobacteriota</taxon>
        <taxon>Stenosarchaea group</taxon>
        <taxon>Halobacteria</taxon>
        <taxon>Halobacteriales</taxon>
        <taxon>Haloferacaceae</taxon>
        <taxon>Haloferax</taxon>
    </lineage>
</organism>
<evidence type="ECO:0000256" key="5">
    <source>
        <dbReference type="PROSITE-ProRule" id="PRU00335"/>
    </source>
</evidence>
<feature type="domain" description="HTH tetR-type" evidence="6">
    <location>
        <begin position="3"/>
        <end position="63"/>
    </location>
</feature>
<dbReference type="InterPro" id="IPR001647">
    <property type="entry name" value="HTH_TetR"/>
</dbReference>
<keyword evidence="2" id="KW-0805">Transcription regulation</keyword>
<evidence type="ECO:0000256" key="1">
    <source>
        <dbReference type="ARBA" id="ARBA00022491"/>
    </source>
</evidence>
<keyword evidence="3 5" id="KW-0238">DNA-binding</keyword>
<evidence type="ECO:0000256" key="4">
    <source>
        <dbReference type="ARBA" id="ARBA00023163"/>
    </source>
</evidence>
<dbReference type="InterPro" id="IPR009057">
    <property type="entry name" value="Homeodomain-like_sf"/>
</dbReference>
<dbReference type="Proteomes" id="UP000198902">
    <property type="component" value="Unassembled WGS sequence"/>
</dbReference>
<evidence type="ECO:0000313" key="8">
    <source>
        <dbReference type="Proteomes" id="UP000198902"/>
    </source>
</evidence>
<accession>A0A0D6JVR6</accession>
<dbReference type="RefSeq" id="WP_089781061.1">
    <property type="nucleotide sequence ID" value="NZ_CABLRR010000005.1"/>
</dbReference>
<dbReference type="Pfam" id="PF00440">
    <property type="entry name" value="TetR_N"/>
    <property type="match status" value="1"/>
</dbReference>
<dbReference type="InterPro" id="IPR039538">
    <property type="entry name" value="BetI_C"/>
</dbReference>
<dbReference type="PANTHER" id="PTHR30055:SF234">
    <property type="entry name" value="HTH-TYPE TRANSCRIPTIONAL REGULATOR BETI"/>
    <property type="match status" value="1"/>
</dbReference>
<evidence type="ECO:0000256" key="2">
    <source>
        <dbReference type="ARBA" id="ARBA00023015"/>
    </source>
</evidence>
<dbReference type="AlphaFoldDB" id="A0A0D6JVR6"/>
<dbReference type="InterPro" id="IPR036271">
    <property type="entry name" value="Tet_transcr_reg_TetR-rel_C_sf"/>
</dbReference>
<dbReference type="SUPFAM" id="SSF48498">
    <property type="entry name" value="Tetracyclin repressor-like, C-terminal domain"/>
    <property type="match status" value="1"/>
</dbReference>
<evidence type="ECO:0000259" key="6">
    <source>
        <dbReference type="PROSITE" id="PS50977"/>
    </source>
</evidence>
<dbReference type="SUPFAM" id="SSF46689">
    <property type="entry name" value="Homeodomain-like"/>
    <property type="match status" value="1"/>
</dbReference>
<reference evidence="8" key="1">
    <citation type="submission" date="2015-03" db="EMBL/GenBank/DDBJ databases">
        <authorList>
            <person name="Urmite Genomes"/>
        </authorList>
    </citation>
    <scope>NUCLEOTIDE SEQUENCE [LARGE SCALE GENOMIC DNA]</scope>
    <source>
        <strain evidence="8">Arc-Hr</strain>
    </source>
</reference>
<dbReference type="InterPro" id="IPR050109">
    <property type="entry name" value="HTH-type_TetR-like_transc_reg"/>
</dbReference>
<dbReference type="OrthoDB" id="135877at2157"/>
<dbReference type="PROSITE" id="PS50977">
    <property type="entry name" value="HTH_TETR_2"/>
    <property type="match status" value="1"/>
</dbReference>
<evidence type="ECO:0000313" key="7">
    <source>
        <dbReference type="EMBL" id="CQR53093.1"/>
    </source>
</evidence>
<feature type="DNA-binding region" description="H-T-H motif" evidence="5">
    <location>
        <begin position="26"/>
        <end position="45"/>
    </location>
</feature>
<keyword evidence="8" id="KW-1185">Reference proteome</keyword>
<name>A0A0D6JVR6_9EURY</name>
<gene>
    <name evidence="7" type="primary">ttgR</name>
    <name evidence="7" type="ORF">BN996_03456</name>
</gene>
<dbReference type="PANTHER" id="PTHR30055">
    <property type="entry name" value="HTH-TYPE TRANSCRIPTIONAL REGULATOR RUTR"/>
    <property type="match status" value="1"/>
</dbReference>
<dbReference type="EMBL" id="CSTE01000005">
    <property type="protein sequence ID" value="CQR53093.1"/>
    <property type="molecule type" value="Genomic_DNA"/>
</dbReference>
<proteinExistence type="predicted"/>
<dbReference type="Pfam" id="PF13977">
    <property type="entry name" value="TetR_C_6"/>
    <property type="match status" value="1"/>
</dbReference>